<evidence type="ECO:0000256" key="8">
    <source>
        <dbReference type="ARBA" id="ARBA00037937"/>
    </source>
</evidence>
<keyword evidence="5 9" id="KW-1133">Transmembrane helix</keyword>
<dbReference type="GO" id="GO:0044781">
    <property type="term" value="P:bacterial-type flagellum organization"/>
    <property type="evidence" value="ECO:0007669"/>
    <property type="project" value="InterPro"/>
</dbReference>
<dbReference type="GO" id="GO:0005886">
    <property type="term" value="C:plasma membrane"/>
    <property type="evidence" value="ECO:0007669"/>
    <property type="project" value="UniProtKB-SubCell"/>
</dbReference>
<keyword evidence="6 9" id="KW-0472">Membrane</keyword>
<organism evidence="10">
    <name type="scientific">hydrothermal vent metagenome</name>
    <dbReference type="NCBI Taxonomy" id="652676"/>
    <lineage>
        <taxon>unclassified sequences</taxon>
        <taxon>metagenomes</taxon>
        <taxon>ecological metagenomes</taxon>
    </lineage>
</organism>
<sequence length="147" mass="15291">MFNTMQCKTYVLAGMLMSASVHAAEDTGSTSPATAPDPMAMSNLWQLTLGMIVVLGVMLGLAWLLKRTGKFQMAAGGSLKILGGLSLGSRERVVLLQVGEAQLLVGVAPGRVQALHVLDQPLDTDSKSTGGGFADQLGRMMSKGGAQ</sequence>
<evidence type="ECO:0000256" key="5">
    <source>
        <dbReference type="ARBA" id="ARBA00022989"/>
    </source>
</evidence>
<keyword evidence="10" id="KW-0969">Cilium</keyword>
<evidence type="ECO:0000256" key="6">
    <source>
        <dbReference type="ARBA" id="ARBA00023136"/>
    </source>
</evidence>
<evidence type="ECO:0000256" key="4">
    <source>
        <dbReference type="ARBA" id="ARBA00022692"/>
    </source>
</evidence>
<dbReference type="InterPro" id="IPR022781">
    <property type="entry name" value="Flagellar_biosynth_FliO"/>
</dbReference>
<dbReference type="PANTHER" id="PTHR38766:SF1">
    <property type="entry name" value="FLAGELLAR PROTEIN FLIO"/>
    <property type="match status" value="1"/>
</dbReference>
<comment type="similarity">
    <text evidence="8">Belongs to the FliO/MopB family.</text>
</comment>
<evidence type="ECO:0000256" key="1">
    <source>
        <dbReference type="ARBA" id="ARBA00004117"/>
    </source>
</evidence>
<dbReference type="GO" id="GO:0009425">
    <property type="term" value="C:bacterial-type flagellum basal body"/>
    <property type="evidence" value="ECO:0007669"/>
    <property type="project" value="UniProtKB-SubCell"/>
</dbReference>
<evidence type="ECO:0000313" key="10">
    <source>
        <dbReference type="EMBL" id="VAW76999.1"/>
    </source>
</evidence>
<name>A0A3B0YRQ4_9ZZZZ</name>
<dbReference type="InterPro" id="IPR052205">
    <property type="entry name" value="FliO/MopB"/>
</dbReference>
<evidence type="ECO:0000256" key="7">
    <source>
        <dbReference type="ARBA" id="ARBA00023143"/>
    </source>
</evidence>
<reference evidence="10" key="1">
    <citation type="submission" date="2018-06" db="EMBL/GenBank/DDBJ databases">
        <authorList>
            <person name="Zhirakovskaya E."/>
        </authorList>
    </citation>
    <scope>NUCLEOTIDE SEQUENCE</scope>
</reference>
<gene>
    <name evidence="10" type="ORF">MNBD_GAMMA15-1027</name>
</gene>
<protein>
    <submittedName>
        <fullName evidence="10">Flagellar biosynthesis protein FliO</fullName>
    </submittedName>
</protein>
<evidence type="ECO:0000256" key="9">
    <source>
        <dbReference type="SAM" id="Phobius"/>
    </source>
</evidence>
<dbReference type="EMBL" id="UOFN01000073">
    <property type="protein sequence ID" value="VAW76999.1"/>
    <property type="molecule type" value="Genomic_DNA"/>
</dbReference>
<keyword evidence="10" id="KW-0282">Flagellum</keyword>
<keyword evidence="3" id="KW-1003">Cell membrane</keyword>
<evidence type="ECO:0000256" key="2">
    <source>
        <dbReference type="ARBA" id="ARBA00004236"/>
    </source>
</evidence>
<dbReference type="NCBIfam" id="TIGR03500">
    <property type="entry name" value="FliO_TIGR"/>
    <property type="match status" value="1"/>
</dbReference>
<dbReference type="PANTHER" id="PTHR38766">
    <property type="entry name" value="FLAGELLAR PROTEIN FLIO"/>
    <property type="match status" value="1"/>
</dbReference>
<feature type="transmembrane region" description="Helical" evidence="9">
    <location>
        <begin position="47"/>
        <end position="65"/>
    </location>
</feature>
<keyword evidence="7" id="KW-0975">Bacterial flagellum</keyword>
<keyword evidence="10" id="KW-0966">Cell projection</keyword>
<proteinExistence type="inferred from homology"/>
<dbReference type="Pfam" id="PF04347">
    <property type="entry name" value="FliO"/>
    <property type="match status" value="1"/>
</dbReference>
<keyword evidence="4 9" id="KW-0812">Transmembrane</keyword>
<comment type="subcellular location">
    <subcellularLocation>
        <location evidence="1">Bacterial flagellum basal body</location>
    </subcellularLocation>
    <subcellularLocation>
        <location evidence="2">Cell membrane</location>
    </subcellularLocation>
</comment>
<dbReference type="AlphaFoldDB" id="A0A3B0YRQ4"/>
<accession>A0A3B0YRQ4</accession>
<evidence type="ECO:0000256" key="3">
    <source>
        <dbReference type="ARBA" id="ARBA00022475"/>
    </source>
</evidence>